<accession>A0ABU1VG20</accession>
<keyword evidence="8" id="KW-1185">Reference proteome</keyword>
<keyword evidence="5" id="KW-0560">Oxidoreductase</keyword>
<dbReference type="InterPro" id="IPR029479">
    <property type="entry name" value="Nitroreductase"/>
</dbReference>
<evidence type="ECO:0000256" key="1">
    <source>
        <dbReference type="ARBA" id="ARBA00001917"/>
    </source>
</evidence>
<comment type="caution">
    <text evidence="7">The sequence shown here is derived from an EMBL/GenBank/DDBJ whole genome shotgun (WGS) entry which is preliminary data.</text>
</comment>
<proteinExistence type="inferred from homology"/>
<sequence>MWQSYPNVVLESSGAVSPRRFFSAALRSQKGGLSVHVDEAIRSRKSVRRFLPASVPSSVVQHILSVAARAPSGNNVQPWKVYAVAGEARQRLCDAFIEAATHEPDRHQPEYAYYPTTWVEPYLERRRRCGFGLYASLGIARDDAAARERQMLRNYTFFDAPVGLLVTLDRRLNTGSFMDLGMFIQNILVAARAQGLHTCAQAAFAWFHKVARAQLPISDHEILACGIALGHEDLSAPENAFITERTDVEAFASFHGFDPQS</sequence>
<reference evidence="7 8" key="1">
    <citation type="submission" date="2023-07" db="EMBL/GenBank/DDBJ databases">
        <title>Sorghum-associated microbial communities from plants grown in Nebraska, USA.</title>
        <authorList>
            <person name="Schachtman D."/>
        </authorList>
    </citation>
    <scope>NUCLEOTIDE SEQUENCE [LARGE SCALE GENOMIC DNA]</scope>
    <source>
        <strain evidence="7 8">BE240</strain>
    </source>
</reference>
<dbReference type="RefSeq" id="WP_164868400.1">
    <property type="nucleotide sequence ID" value="NZ_JAVDWE010000014.1"/>
</dbReference>
<comment type="similarity">
    <text evidence="2">Belongs to the nitroreductase family.</text>
</comment>
<protein>
    <submittedName>
        <fullName evidence="7">Nitroreductase</fullName>
    </submittedName>
</protein>
<name>A0ABU1VG20_9BURK</name>
<evidence type="ECO:0000256" key="3">
    <source>
        <dbReference type="ARBA" id="ARBA00022630"/>
    </source>
</evidence>
<organism evidence="7 8">
    <name type="scientific">Hydrogenophaga laconesensis</name>
    <dbReference type="NCBI Taxonomy" id="1805971"/>
    <lineage>
        <taxon>Bacteria</taxon>
        <taxon>Pseudomonadati</taxon>
        <taxon>Pseudomonadota</taxon>
        <taxon>Betaproteobacteria</taxon>
        <taxon>Burkholderiales</taxon>
        <taxon>Comamonadaceae</taxon>
        <taxon>Hydrogenophaga</taxon>
    </lineage>
</organism>
<dbReference type="SUPFAM" id="SSF55469">
    <property type="entry name" value="FMN-dependent nitroreductase-like"/>
    <property type="match status" value="1"/>
</dbReference>
<dbReference type="Proteomes" id="UP001265550">
    <property type="component" value="Unassembled WGS sequence"/>
</dbReference>
<dbReference type="EMBL" id="JAVDWE010000014">
    <property type="protein sequence ID" value="MDR7096414.1"/>
    <property type="molecule type" value="Genomic_DNA"/>
</dbReference>
<dbReference type="InterPro" id="IPR000415">
    <property type="entry name" value="Nitroreductase-like"/>
</dbReference>
<feature type="domain" description="Nitroreductase" evidence="6">
    <location>
        <begin position="41"/>
        <end position="231"/>
    </location>
</feature>
<dbReference type="PANTHER" id="PTHR43673">
    <property type="entry name" value="NAD(P)H NITROREDUCTASE YDGI-RELATED"/>
    <property type="match status" value="1"/>
</dbReference>
<evidence type="ECO:0000313" key="7">
    <source>
        <dbReference type="EMBL" id="MDR7096414.1"/>
    </source>
</evidence>
<dbReference type="Gene3D" id="3.40.109.10">
    <property type="entry name" value="NADH Oxidase"/>
    <property type="match status" value="1"/>
</dbReference>
<keyword evidence="3" id="KW-0285">Flavoprotein</keyword>
<evidence type="ECO:0000256" key="5">
    <source>
        <dbReference type="ARBA" id="ARBA00023002"/>
    </source>
</evidence>
<evidence type="ECO:0000256" key="2">
    <source>
        <dbReference type="ARBA" id="ARBA00007118"/>
    </source>
</evidence>
<keyword evidence="4" id="KW-0288">FMN</keyword>
<gene>
    <name evidence="7" type="ORF">J2X09_004171</name>
</gene>
<dbReference type="CDD" id="cd02136">
    <property type="entry name" value="PnbA_NfnB-like"/>
    <property type="match status" value="1"/>
</dbReference>
<evidence type="ECO:0000313" key="8">
    <source>
        <dbReference type="Proteomes" id="UP001265550"/>
    </source>
</evidence>
<evidence type="ECO:0000256" key="4">
    <source>
        <dbReference type="ARBA" id="ARBA00022643"/>
    </source>
</evidence>
<comment type="cofactor">
    <cofactor evidence="1">
        <name>FMN</name>
        <dbReference type="ChEBI" id="CHEBI:58210"/>
    </cofactor>
</comment>
<dbReference type="PANTHER" id="PTHR43673:SF2">
    <property type="entry name" value="NITROREDUCTASE"/>
    <property type="match status" value="1"/>
</dbReference>
<dbReference type="Pfam" id="PF00881">
    <property type="entry name" value="Nitroreductase"/>
    <property type="match status" value="1"/>
</dbReference>
<evidence type="ECO:0000259" key="6">
    <source>
        <dbReference type="Pfam" id="PF00881"/>
    </source>
</evidence>